<gene>
    <name evidence="3" type="ORF">AUJ40_00885</name>
</gene>
<sequence>MAEKTVLEDKILVCKDCGNKFIWTQGEQQFFHDKGLKNIPKRCKECAATYKAKLREKHPMFWIKCKKCKKKAEVPFEPKSDDVLCEECFSKEIDKRNKKIIEAGLTLPV</sequence>
<dbReference type="Pfam" id="PF23477">
    <property type="entry name" value="zf_Tbcl_2"/>
    <property type="match status" value="1"/>
</dbReference>
<reference evidence="3 4" key="1">
    <citation type="journal article" date="2016" name="Environ. Microbiol.">
        <title>Genomic resolution of a cold subsurface aquifer community provides metabolic insights for novel microbes adapted to high CO concentrations.</title>
        <authorList>
            <person name="Probst A.J."/>
            <person name="Castelle C.J."/>
            <person name="Singh A."/>
            <person name="Brown C.T."/>
            <person name="Anantharaman K."/>
            <person name="Sharon I."/>
            <person name="Hug L.A."/>
            <person name="Burstein D."/>
            <person name="Emerson J.B."/>
            <person name="Thomas B.C."/>
            <person name="Banfield J.F."/>
        </authorList>
    </citation>
    <scope>NUCLEOTIDE SEQUENCE [LARGE SCALE GENOMIC DNA]</scope>
    <source>
        <strain evidence="3">CG1_02_42_45</strain>
    </source>
</reference>
<organism evidence="3 4">
    <name type="scientific">Candidatus Berkelbacteria bacterium CG1_02_42_45</name>
    <dbReference type="NCBI Taxonomy" id="1805036"/>
    <lineage>
        <taxon>Bacteria</taxon>
        <taxon>Candidatus Berkelbacteria</taxon>
    </lineage>
</organism>
<evidence type="ECO:0000259" key="2">
    <source>
        <dbReference type="Pfam" id="PF23477"/>
    </source>
</evidence>
<evidence type="ECO:0000313" key="4">
    <source>
        <dbReference type="Proteomes" id="UP000182753"/>
    </source>
</evidence>
<dbReference type="AlphaFoldDB" id="A0A1J4RSG6"/>
<evidence type="ECO:0000313" key="3">
    <source>
        <dbReference type="EMBL" id="OIN89968.1"/>
    </source>
</evidence>
<dbReference type="Pfam" id="PF13451">
    <property type="entry name" value="zf_Tbcl"/>
    <property type="match status" value="1"/>
</dbReference>
<name>A0A1J4RSG6_9BACT</name>
<protein>
    <submittedName>
        <fullName evidence="3">Uncharacterized protein</fullName>
    </submittedName>
</protein>
<dbReference type="NCBIfam" id="TIGR04272">
    <property type="entry name" value="cxxc_cxxc_Mbark"/>
    <property type="match status" value="1"/>
</dbReference>
<dbReference type="Proteomes" id="UP000182753">
    <property type="component" value="Unassembled WGS sequence"/>
</dbReference>
<feature type="domain" description="Probable zinc-binding" evidence="1">
    <location>
        <begin position="8"/>
        <end position="51"/>
    </location>
</feature>
<accession>A0A1J4RSG6</accession>
<dbReference type="InterPro" id="IPR025306">
    <property type="entry name" value="Zn-bnd_dom_prob"/>
</dbReference>
<dbReference type="InterPro" id="IPR026363">
    <property type="entry name" value="CxxC-x17-CxxC_dom"/>
</dbReference>
<dbReference type="EMBL" id="MNUJ01000017">
    <property type="protein sequence ID" value="OIN89968.1"/>
    <property type="molecule type" value="Genomic_DNA"/>
</dbReference>
<feature type="domain" description="CxxC-x17-CxxC" evidence="2">
    <location>
        <begin position="60"/>
        <end position="91"/>
    </location>
</feature>
<proteinExistence type="predicted"/>
<evidence type="ECO:0000259" key="1">
    <source>
        <dbReference type="Pfam" id="PF13451"/>
    </source>
</evidence>
<comment type="caution">
    <text evidence="3">The sequence shown here is derived from an EMBL/GenBank/DDBJ whole genome shotgun (WGS) entry which is preliminary data.</text>
</comment>